<dbReference type="Gene3D" id="3.40.50.2000">
    <property type="entry name" value="Glycogen Phosphorylase B"/>
    <property type="match status" value="1"/>
</dbReference>
<evidence type="ECO:0000313" key="2">
    <source>
        <dbReference type="EMBL" id="KGJ96787.1"/>
    </source>
</evidence>
<evidence type="ECO:0000313" key="3">
    <source>
        <dbReference type="Proteomes" id="UP000029868"/>
    </source>
</evidence>
<dbReference type="PATRIC" id="fig|28229.3.peg.831"/>
<dbReference type="Pfam" id="PF13439">
    <property type="entry name" value="Glyco_transf_4"/>
    <property type="match status" value="1"/>
</dbReference>
<reference evidence="2 3" key="1">
    <citation type="submission" date="2014-08" db="EMBL/GenBank/DDBJ databases">
        <title>Genomic and Phenotypic Diversity of Colwellia psychrerythraea strains from Disparate Marine Basins.</title>
        <authorList>
            <person name="Techtmann S.M."/>
            <person name="Stelling S.C."/>
            <person name="Utturkar S.M."/>
            <person name="Alshibli N."/>
            <person name="Harris A."/>
            <person name="Brown S.D."/>
            <person name="Hazen T.C."/>
        </authorList>
    </citation>
    <scope>NUCLEOTIDE SEQUENCE [LARGE SCALE GENOMIC DNA]</scope>
    <source>
        <strain evidence="2 3">GAB14E</strain>
    </source>
</reference>
<comment type="caution">
    <text evidence="2">The sequence shown here is derived from an EMBL/GenBank/DDBJ whole genome shotgun (WGS) entry which is preliminary data.</text>
</comment>
<gene>
    <name evidence="2" type="ORF">GAB14E_1663</name>
</gene>
<feature type="domain" description="Glycosyltransferase subfamily 4-like N-terminal" evidence="1">
    <location>
        <begin position="83"/>
        <end position="202"/>
    </location>
</feature>
<dbReference type="InterPro" id="IPR028098">
    <property type="entry name" value="Glyco_trans_4-like_N"/>
</dbReference>
<dbReference type="GO" id="GO:0016757">
    <property type="term" value="F:glycosyltransferase activity"/>
    <property type="evidence" value="ECO:0007669"/>
    <property type="project" value="UniProtKB-ARBA"/>
</dbReference>
<dbReference type="EMBL" id="JQEC01000006">
    <property type="protein sequence ID" value="KGJ96787.1"/>
    <property type="molecule type" value="Genomic_DNA"/>
</dbReference>
<protein>
    <recommendedName>
        <fullName evidence="1">Glycosyltransferase subfamily 4-like N-terminal domain-containing protein</fullName>
    </recommendedName>
</protein>
<dbReference type="Proteomes" id="UP000029868">
    <property type="component" value="Unassembled WGS sequence"/>
</dbReference>
<dbReference type="RefSeq" id="WP_033080967.1">
    <property type="nucleotide sequence ID" value="NZ_JQEC01000006.1"/>
</dbReference>
<dbReference type="SUPFAM" id="SSF53756">
    <property type="entry name" value="UDP-Glycosyltransferase/glycogen phosphorylase"/>
    <property type="match status" value="1"/>
</dbReference>
<organism evidence="2 3">
    <name type="scientific">Colwellia psychrerythraea</name>
    <name type="common">Vibrio psychroerythus</name>
    <dbReference type="NCBI Taxonomy" id="28229"/>
    <lineage>
        <taxon>Bacteria</taxon>
        <taxon>Pseudomonadati</taxon>
        <taxon>Pseudomonadota</taxon>
        <taxon>Gammaproteobacteria</taxon>
        <taxon>Alteromonadales</taxon>
        <taxon>Colwelliaceae</taxon>
        <taxon>Colwellia</taxon>
    </lineage>
</organism>
<proteinExistence type="predicted"/>
<name>A0A099L3Q8_COLPS</name>
<sequence>MSNSILFAFLDYPPKSGPGSNRNYYLKQHFNKLGWCTKVLTIAEVDNDSDISFTDDTDIIRVKSRDATEVFSIAGKYPKIVEIPDRWYLWIIPALIKGYQQSKKNHFDYIYASFPAYSSTIVGYLLSKILKKPLVLDLRDPFRFRYDPENMPMHWLYRLLEKHVIKQTKYLLTTTQACATFYQNLYPNFPSTNVHVVHNGYAHEFHQELPKISRDEVSKPFILLHSGILYQIGRNPEALLIAIKLLIQRGTIKNGEFKLRFRGGYAWPELSQQILDLGLTNYVEFMDRISYLEAINEMSKVDANVLIQNSLFNLQIPSKLYDILALKKSILAVTDEQGALAKEMSFLGLPYFSNSAENIAKLLTQLISEEQLPLSDDVLQQRSRFTMNQHLSSILSNSLKS</sequence>
<accession>A0A099L3Q8</accession>
<evidence type="ECO:0000259" key="1">
    <source>
        <dbReference type="Pfam" id="PF13439"/>
    </source>
</evidence>
<dbReference type="AlphaFoldDB" id="A0A099L3Q8"/>